<name>A0A9N8R698_9BURK</name>
<keyword evidence="5" id="KW-1185">Reference proteome</keyword>
<dbReference type="Gene3D" id="3.40.630.30">
    <property type="match status" value="1"/>
</dbReference>
<evidence type="ECO:0000313" key="5">
    <source>
        <dbReference type="Proteomes" id="UP000675121"/>
    </source>
</evidence>
<keyword evidence="1" id="KW-0808">Transferase</keyword>
<evidence type="ECO:0000256" key="1">
    <source>
        <dbReference type="ARBA" id="ARBA00022679"/>
    </source>
</evidence>
<gene>
    <name evidence="4" type="ORF">R70211_07404</name>
</gene>
<dbReference type="RefSeq" id="WP_201123684.1">
    <property type="nucleotide sequence ID" value="NZ_CAJNAS010000040.1"/>
</dbReference>
<dbReference type="Proteomes" id="UP000675121">
    <property type="component" value="Unassembled WGS sequence"/>
</dbReference>
<dbReference type="InterPro" id="IPR050832">
    <property type="entry name" value="Bact_Acetyltransf"/>
</dbReference>
<dbReference type="CDD" id="cd04301">
    <property type="entry name" value="NAT_SF"/>
    <property type="match status" value="1"/>
</dbReference>
<proteinExistence type="predicted"/>
<dbReference type="Pfam" id="PF00583">
    <property type="entry name" value="Acetyltransf_1"/>
    <property type="match status" value="1"/>
</dbReference>
<sequence>MIVEKNTIEILDRYSDVAPFVDSVNEAADSDKNALGFFPSRVFEDFARKEQLFVAVERHAKGMSYAGHLLFEARHPKGRVRQIFVAPTLRKHGIATRLLQHLKKHLTDHAFISMYARVAEDLTQANKFWEEQGFYVQSIVRGGETRNRTIVVRSHELDTPQLFAPSGLSAADPLGLNSTYGTAAPIFLLDLNVLFDLGPRRRRNEEILDLFRIERAGSCQLALSTEITTELTRTARVGVTDPMLAYARIFPSFPTPSAEEWNALKPELASIVFPERYRANALSSNDVSDLRHLATAIQNGLTGLVTNDSSILNAAARLDDRCGIQVISPGAFKDLNTGETREEVFQTGGNNALSIASITQADEAAVHRLLSRLGIPVTAIVTEWAAIDSNERVCNRHGVWSDGVLVGYLMWPRTIAGVDFNARVAIDETQPGAIHAARLLLGYLIEQATAEGTSQIRLTFPAQQAQIREVASALGFGGMTGQTSLTKIAVGRVVTPSNWADCKDHLFRAARVCLPDTPPVYRDVDQQVRLDRPDGNVGHVSLMTLETLLSPALFCLPGRGAVISPVRHEFAEDLLAHSPQKSLLPHARARLYKERHYLSGVATLRHFKRGNLILFYESAKSKGLGAIVAIARVQHAYLKSQEAMENSDLDPSVLDAAGLEAIGRSKTKTVTVFDNIICLERPVPLATLQRLGCGSPQDLLTTHAIDNAQLQGILQEGFAHGTPRTRTHFA</sequence>
<dbReference type="PANTHER" id="PTHR43877">
    <property type="entry name" value="AMINOALKYLPHOSPHONATE N-ACETYLTRANSFERASE-RELATED-RELATED"/>
    <property type="match status" value="1"/>
</dbReference>
<evidence type="ECO:0000256" key="2">
    <source>
        <dbReference type="ARBA" id="ARBA00023315"/>
    </source>
</evidence>
<dbReference type="AlphaFoldDB" id="A0A9N8R698"/>
<reference evidence="4" key="1">
    <citation type="submission" date="2021-02" db="EMBL/GenBank/DDBJ databases">
        <authorList>
            <person name="Vanwijnsberghe S."/>
        </authorList>
    </citation>
    <scope>NUCLEOTIDE SEQUENCE</scope>
    <source>
        <strain evidence="4">R-70211</strain>
    </source>
</reference>
<evidence type="ECO:0000313" key="4">
    <source>
        <dbReference type="EMBL" id="CAE6966572.1"/>
    </source>
</evidence>
<organism evidence="4 5">
    <name type="scientific">Paraburkholderia domus</name>
    <dbReference type="NCBI Taxonomy" id="2793075"/>
    <lineage>
        <taxon>Bacteria</taxon>
        <taxon>Pseudomonadati</taxon>
        <taxon>Pseudomonadota</taxon>
        <taxon>Betaproteobacteria</taxon>
        <taxon>Burkholderiales</taxon>
        <taxon>Burkholderiaceae</taxon>
        <taxon>Paraburkholderia</taxon>
    </lineage>
</organism>
<evidence type="ECO:0000259" key="3">
    <source>
        <dbReference type="PROSITE" id="PS51186"/>
    </source>
</evidence>
<dbReference type="EMBL" id="CAJNAS010000040">
    <property type="protein sequence ID" value="CAE6966572.1"/>
    <property type="molecule type" value="Genomic_DNA"/>
</dbReference>
<dbReference type="InterPro" id="IPR016181">
    <property type="entry name" value="Acyl_CoA_acyltransferase"/>
</dbReference>
<dbReference type="GO" id="GO:0016747">
    <property type="term" value="F:acyltransferase activity, transferring groups other than amino-acyl groups"/>
    <property type="evidence" value="ECO:0007669"/>
    <property type="project" value="InterPro"/>
</dbReference>
<dbReference type="InterPro" id="IPR000182">
    <property type="entry name" value="GNAT_dom"/>
</dbReference>
<dbReference type="PROSITE" id="PS51186">
    <property type="entry name" value="GNAT"/>
    <property type="match status" value="1"/>
</dbReference>
<comment type="caution">
    <text evidence="4">The sequence shown here is derived from an EMBL/GenBank/DDBJ whole genome shotgun (WGS) entry which is preliminary data.</text>
</comment>
<feature type="domain" description="N-acetyltransferase" evidence="3">
    <location>
        <begin position="6"/>
        <end position="158"/>
    </location>
</feature>
<protein>
    <recommendedName>
        <fullName evidence="3">N-acetyltransferase domain-containing protein</fullName>
    </recommendedName>
</protein>
<dbReference type="SUPFAM" id="SSF55729">
    <property type="entry name" value="Acyl-CoA N-acyltransferases (Nat)"/>
    <property type="match status" value="1"/>
</dbReference>
<keyword evidence="2" id="KW-0012">Acyltransferase</keyword>
<accession>A0A9N8R698</accession>